<dbReference type="EMBL" id="CATNWA010014804">
    <property type="protein sequence ID" value="CAI9576118.1"/>
    <property type="molecule type" value="Genomic_DNA"/>
</dbReference>
<comment type="caution">
    <text evidence="1">The sequence shown here is derived from an EMBL/GenBank/DDBJ whole genome shotgun (WGS) entry which is preliminary data.</text>
</comment>
<evidence type="ECO:0000313" key="1">
    <source>
        <dbReference type="EMBL" id="CAI9576118.1"/>
    </source>
</evidence>
<proteinExistence type="predicted"/>
<sequence length="50" mass="5312">CVLPVSAQHCDPVPAVSGGHSETPIAVRNLRPISDHMILTSLLTTCEICE</sequence>
<protein>
    <submittedName>
        <fullName evidence="1">Uncharacterized protein</fullName>
    </submittedName>
</protein>
<organism evidence="1 2">
    <name type="scientific">Staurois parvus</name>
    <dbReference type="NCBI Taxonomy" id="386267"/>
    <lineage>
        <taxon>Eukaryota</taxon>
        <taxon>Metazoa</taxon>
        <taxon>Chordata</taxon>
        <taxon>Craniata</taxon>
        <taxon>Vertebrata</taxon>
        <taxon>Euteleostomi</taxon>
        <taxon>Amphibia</taxon>
        <taxon>Batrachia</taxon>
        <taxon>Anura</taxon>
        <taxon>Neobatrachia</taxon>
        <taxon>Ranoidea</taxon>
        <taxon>Ranidae</taxon>
        <taxon>Staurois</taxon>
    </lineage>
</organism>
<gene>
    <name evidence="1" type="ORF">SPARVUS_LOCUS8343996</name>
</gene>
<evidence type="ECO:0000313" key="2">
    <source>
        <dbReference type="Proteomes" id="UP001162483"/>
    </source>
</evidence>
<accession>A0ABN9DUZ4</accession>
<name>A0ABN9DUZ4_9NEOB</name>
<reference evidence="1" key="1">
    <citation type="submission" date="2023-05" db="EMBL/GenBank/DDBJ databases">
        <authorList>
            <person name="Stuckert A."/>
        </authorList>
    </citation>
    <scope>NUCLEOTIDE SEQUENCE</scope>
</reference>
<feature type="non-terminal residue" evidence="1">
    <location>
        <position position="1"/>
    </location>
</feature>
<dbReference type="Proteomes" id="UP001162483">
    <property type="component" value="Unassembled WGS sequence"/>
</dbReference>
<keyword evidence="2" id="KW-1185">Reference proteome</keyword>